<evidence type="ECO:0000259" key="8">
    <source>
        <dbReference type="Pfam" id="PF10396"/>
    </source>
</evidence>
<feature type="region of interest" description="Disordered" evidence="6">
    <location>
        <begin position="306"/>
        <end position="334"/>
    </location>
</feature>
<evidence type="ECO:0000256" key="5">
    <source>
        <dbReference type="ARBA" id="ARBA00023134"/>
    </source>
</evidence>
<evidence type="ECO:0000313" key="10">
    <source>
        <dbReference type="EMBL" id="CAA9337349.1"/>
    </source>
</evidence>
<proteinExistence type="inferred from homology"/>
<reference evidence="10" key="1">
    <citation type="submission" date="2020-02" db="EMBL/GenBank/DDBJ databases">
        <authorList>
            <person name="Meier V. D."/>
        </authorList>
    </citation>
    <scope>NUCLEOTIDE SEQUENCE</scope>
    <source>
        <strain evidence="10">AVDCRST_MAG40</strain>
    </source>
</reference>
<dbReference type="Pfam" id="PF10396">
    <property type="entry name" value="TrmE_N"/>
    <property type="match status" value="1"/>
</dbReference>
<dbReference type="InterPro" id="IPR006073">
    <property type="entry name" value="GTP-bd"/>
</dbReference>
<dbReference type="EMBL" id="CADCTX010000652">
    <property type="protein sequence ID" value="CAA9337349.1"/>
    <property type="molecule type" value="Genomic_DNA"/>
</dbReference>
<keyword evidence="3" id="KW-0547">Nucleotide-binding</keyword>
<feature type="non-terminal residue" evidence="10">
    <location>
        <position position="1"/>
    </location>
</feature>
<accession>A0A6J4LPB9</accession>
<dbReference type="GO" id="GO:0003924">
    <property type="term" value="F:GTPase activity"/>
    <property type="evidence" value="ECO:0007669"/>
    <property type="project" value="InterPro"/>
</dbReference>
<feature type="domain" description="MnmE helical" evidence="9">
    <location>
        <begin position="98"/>
        <end position="462"/>
    </location>
</feature>
<dbReference type="PANTHER" id="PTHR42714:SF2">
    <property type="entry name" value="TRNA MODIFICATION GTPASE GTPBP3, MITOCHONDRIAL"/>
    <property type="match status" value="1"/>
</dbReference>
<dbReference type="Pfam" id="PF12631">
    <property type="entry name" value="MnmE_helical"/>
    <property type="match status" value="1"/>
</dbReference>
<dbReference type="InterPro" id="IPR025867">
    <property type="entry name" value="MnmE_helical"/>
</dbReference>
<evidence type="ECO:0000259" key="7">
    <source>
        <dbReference type="Pfam" id="PF01926"/>
    </source>
</evidence>
<evidence type="ECO:0000256" key="3">
    <source>
        <dbReference type="ARBA" id="ARBA00022741"/>
    </source>
</evidence>
<evidence type="ECO:0000256" key="2">
    <source>
        <dbReference type="ARBA" id="ARBA00022694"/>
    </source>
</evidence>
<organism evidence="10">
    <name type="scientific">uncultured Gemmatimonadaceae bacterium</name>
    <dbReference type="NCBI Taxonomy" id="246130"/>
    <lineage>
        <taxon>Bacteria</taxon>
        <taxon>Pseudomonadati</taxon>
        <taxon>Gemmatimonadota</taxon>
        <taxon>Gemmatimonadia</taxon>
        <taxon>Gemmatimonadales</taxon>
        <taxon>Gemmatimonadaceae</taxon>
        <taxon>environmental samples</taxon>
    </lineage>
</organism>
<dbReference type="InterPro" id="IPR027368">
    <property type="entry name" value="MnmE_dom2"/>
</dbReference>
<dbReference type="Gene3D" id="3.30.1360.120">
    <property type="entry name" value="Probable tRNA modification gtpase trme, domain 1"/>
    <property type="match status" value="1"/>
</dbReference>
<dbReference type="Gene3D" id="1.20.120.430">
    <property type="entry name" value="tRNA modification GTPase MnmE domain 2"/>
    <property type="match status" value="2"/>
</dbReference>
<feature type="domain" description="G" evidence="7">
    <location>
        <begin position="193"/>
        <end position="302"/>
    </location>
</feature>
<dbReference type="SUPFAM" id="SSF52540">
    <property type="entry name" value="P-loop containing nucleoside triphosphate hydrolases"/>
    <property type="match status" value="1"/>
</dbReference>
<dbReference type="HAMAP" id="MF_00379">
    <property type="entry name" value="GTPase_MnmE"/>
    <property type="match status" value="1"/>
</dbReference>
<dbReference type="SUPFAM" id="SSF116878">
    <property type="entry name" value="TrmE connector domain"/>
    <property type="match status" value="1"/>
</dbReference>
<dbReference type="AlphaFoldDB" id="A0A6J4LPB9"/>
<protein>
    <submittedName>
        <fullName evidence="10">tRNA-5-carboxymethylaminomethyl-2-thiouridine(34) synthesis protein MnmE</fullName>
    </submittedName>
</protein>
<evidence type="ECO:0000256" key="6">
    <source>
        <dbReference type="SAM" id="MobiDB-lite"/>
    </source>
</evidence>
<dbReference type="SUPFAM" id="SSF103025">
    <property type="entry name" value="Folate-binding domain"/>
    <property type="match status" value="1"/>
</dbReference>
<dbReference type="InterPro" id="IPR005225">
    <property type="entry name" value="Small_GTP-bd"/>
</dbReference>
<evidence type="ECO:0000256" key="4">
    <source>
        <dbReference type="ARBA" id="ARBA00022958"/>
    </source>
</evidence>
<dbReference type="InterPro" id="IPR031168">
    <property type="entry name" value="G_TrmE"/>
</dbReference>
<feature type="domain" description="GTP-binding protein TrmE N-terminal" evidence="8">
    <location>
        <begin position="2"/>
        <end position="95"/>
    </location>
</feature>
<dbReference type="GO" id="GO:0005829">
    <property type="term" value="C:cytosol"/>
    <property type="evidence" value="ECO:0007669"/>
    <property type="project" value="TreeGrafter"/>
</dbReference>
<gene>
    <name evidence="10" type="ORF">AVDCRST_MAG40-2228</name>
</gene>
<dbReference type="CDD" id="cd04164">
    <property type="entry name" value="trmE"/>
    <property type="match status" value="1"/>
</dbReference>
<comment type="similarity">
    <text evidence="1">Belongs to the TRAFAC class TrmE-Era-EngA-EngB-Septin-like GTPase superfamily. TrmE GTPase family.</text>
</comment>
<evidence type="ECO:0000259" key="9">
    <source>
        <dbReference type="Pfam" id="PF12631"/>
    </source>
</evidence>
<keyword evidence="2" id="KW-0819">tRNA processing</keyword>
<dbReference type="GO" id="GO:0030488">
    <property type="term" value="P:tRNA methylation"/>
    <property type="evidence" value="ECO:0007669"/>
    <property type="project" value="TreeGrafter"/>
</dbReference>
<dbReference type="CDD" id="cd14858">
    <property type="entry name" value="TrmE_N"/>
    <property type="match status" value="1"/>
</dbReference>
<dbReference type="InterPro" id="IPR018948">
    <property type="entry name" value="GTP-bd_TrmE_N"/>
</dbReference>
<dbReference type="PANTHER" id="PTHR42714">
    <property type="entry name" value="TRNA MODIFICATION GTPASE GTPBP3"/>
    <property type="match status" value="1"/>
</dbReference>
<keyword evidence="4" id="KW-0630">Potassium</keyword>
<dbReference type="GO" id="GO:0005525">
    <property type="term" value="F:GTP binding"/>
    <property type="evidence" value="ECO:0007669"/>
    <property type="project" value="UniProtKB-KW"/>
</dbReference>
<keyword evidence="5" id="KW-0342">GTP-binding</keyword>
<dbReference type="InterPro" id="IPR027266">
    <property type="entry name" value="TrmE/GcvT-like"/>
</dbReference>
<dbReference type="GO" id="GO:0002098">
    <property type="term" value="P:tRNA wobble uridine modification"/>
    <property type="evidence" value="ECO:0007669"/>
    <property type="project" value="TreeGrafter"/>
</dbReference>
<sequence length="465" mass="47523">PDAYAVAGRVVRPWPLPERAARLARVVDAESGELLDRPVVTVYAAGRSFTGEPAVELSTHGGHLVPAAVLAALVRAGAREALPGEFTRRAVLNGKLDLVQAEAVGDLIDARSGAMRRTALAQLDGGLSRRVLALREELIGLEALLAYEVDFPEEDDGPVPRGRVAAACTAVGASLDQLLATAPAGEVVREGATVVIAGPPNAGKSSLFNALLGRSRALVTPVPGTTRDAIEAVVDAGRWPLRLVDTAGLRETADVVERLGIEVSERYLAGAAVVIACGASAAELLATVARVAELTDAPVVAVRTKADLDPGNGGEAAPLRGADARGGPPPDLMMPPGATPAVIAAAPTVPESPGAGPPGEALRVSAERGTGLRELLAAVVARLDARHGALAPDAPLVTRARQARALSEARDELALFAAAWAEGALPATVAAVHVRAAVHALESLVGSVDVDDVLARVFSTFCVGK</sequence>
<name>A0A6J4LPB9_9BACT</name>
<evidence type="ECO:0000256" key="1">
    <source>
        <dbReference type="ARBA" id="ARBA00011043"/>
    </source>
</evidence>
<dbReference type="InterPro" id="IPR004520">
    <property type="entry name" value="GTPase_MnmE"/>
</dbReference>
<dbReference type="InterPro" id="IPR027417">
    <property type="entry name" value="P-loop_NTPase"/>
</dbReference>
<dbReference type="Pfam" id="PF01926">
    <property type="entry name" value="MMR_HSR1"/>
    <property type="match status" value="1"/>
</dbReference>
<dbReference type="NCBIfam" id="TIGR00231">
    <property type="entry name" value="small_GTP"/>
    <property type="match status" value="1"/>
</dbReference>